<evidence type="ECO:0000313" key="3">
    <source>
        <dbReference type="EMBL" id="QFR00298.1"/>
    </source>
</evidence>
<reference evidence="3 4" key="1">
    <citation type="submission" date="2019-10" db="EMBL/GenBank/DDBJ databases">
        <title>Streptomyces sp. strain GY16 isolated from leaves of Broussonetia papyrifera.</title>
        <authorList>
            <person name="Mo P."/>
        </authorList>
    </citation>
    <scope>NUCLEOTIDE SEQUENCE [LARGE SCALE GENOMIC DNA]</scope>
    <source>
        <strain evidence="3 4">GY16</strain>
    </source>
</reference>
<accession>A0A5P8KCG3</accession>
<feature type="region of interest" description="Disordered" evidence="1">
    <location>
        <begin position="144"/>
        <end position="191"/>
    </location>
</feature>
<dbReference type="InterPro" id="IPR011008">
    <property type="entry name" value="Dimeric_a/b-barrel"/>
</dbReference>
<protein>
    <submittedName>
        <fullName evidence="3">DUF3291 domain-containing protein</fullName>
    </submittedName>
</protein>
<name>A0A5P8KCG3_9ACTN</name>
<keyword evidence="4" id="KW-1185">Reference proteome</keyword>
<dbReference type="InterPro" id="IPR021708">
    <property type="entry name" value="DUF3291"/>
</dbReference>
<dbReference type="Proteomes" id="UP000327294">
    <property type="component" value="Chromosome"/>
</dbReference>
<evidence type="ECO:0000256" key="1">
    <source>
        <dbReference type="SAM" id="MobiDB-lite"/>
    </source>
</evidence>
<dbReference type="KEGG" id="sphv:F9278_33650"/>
<evidence type="ECO:0000259" key="2">
    <source>
        <dbReference type="Pfam" id="PF11695"/>
    </source>
</evidence>
<evidence type="ECO:0000313" key="4">
    <source>
        <dbReference type="Proteomes" id="UP000327294"/>
    </source>
</evidence>
<feature type="compositionally biased region" description="Low complexity" evidence="1">
    <location>
        <begin position="148"/>
        <end position="160"/>
    </location>
</feature>
<dbReference type="EMBL" id="CP045096">
    <property type="protein sequence ID" value="QFR00298.1"/>
    <property type="molecule type" value="Genomic_DNA"/>
</dbReference>
<feature type="domain" description="DUF3291" evidence="2">
    <location>
        <begin position="8"/>
        <end position="145"/>
    </location>
</feature>
<organism evidence="3 4">
    <name type="scientific">Streptomyces phaeolivaceus</name>
    <dbReference type="NCBI Taxonomy" id="2653200"/>
    <lineage>
        <taxon>Bacteria</taxon>
        <taxon>Bacillati</taxon>
        <taxon>Actinomycetota</taxon>
        <taxon>Actinomycetes</taxon>
        <taxon>Kitasatosporales</taxon>
        <taxon>Streptomycetaceae</taxon>
        <taxon>Streptomyces</taxon>
    </lineage>
</organism>
<dbReference type="AlphaFoldDB" id="A0A5P8KCG3"/>
<proteinExistence type="predicted"/>
<dbReference type="SUPFAM" id="SSF54909">
    <property type="entry name" value="Dimeric alpha+beta barrel"/>
    <property type="match status" value="1"/>
</dbReference>
<dbReference type="Pfam" id="PF11695">
    <property type="entry name" value="DUF3291"/>
    <property type="match status" value="1"/>
</dbReference>
<dbReference type="RefSeq" id="WP_152171661.1">
    <property type="nucleotide sequence ID" value="NZ_CP045096.1"/>
</dbReference>
<gene>
    <name evidence="3" type="ORF">F9278_33650</name>
</gene>
<sequence>MTTATYELAQVNIARLKAPLDSPQLKDFVDALDPVNAVADDSPGFVWRLQSDSGNATDIPVLGDEWLVINMSVWRDTDALTAFMYQGQHRELLSRRREWFERLAEAATALWWVPAGHHPTVAEAEERILHLRAHGPTPYAFTLRTSFPAGPAGPNAEPGAQSGAEPGAESGAESGAEPGAESVAPGAAVVS</sequence>